<keyword evidence="4" id="KW-1185">Reference proteome</keyword>
<reference evidence="3" key="2">
    <citation type="submission" date="2021-09" db="EMBL/GenBank/DDBJ databases">
        <authorList>
            <person name="Jia N."/>
            <person name="Wang J."/>
            <person name="Shi W."/>
            <person name="Du L."/>
            <person name="Sun Y."/>
            <person name="Zhan W."/>
            <person name="Jiang J."/>
            <person name="Wang Q."/>
            <person name="Zhang B."/>
            <person name="Ji P."/>
            <person name="Sakyi L.B."/>
            <person name="Cui X."/>
            <person name="Yuan T."/>
            <person name="Jiang B."/>
            <person name="Yang W."/>
            <person name="Lam T.T.-Y."/>
            <person name="Chang Q."/>
            <person name="Ding S."/>
            <person name="Wang X."/>
            <person name="Zhu J."/>
            <person name="Ruan X."/>
            <person name="Zhao L."/>
            <person name="Wei J."/>
            <person name="Que T."/>
            <person name="Du C."/>
            <person name="Cheng J."/>
            <person name="Dai P."/>
            <person name="Han X."/>
            <person name="Huang E."/>
            <person name="Gao Y."/>
            <person name="Liu J."/>
            <person name="Shao H."/>
            <person name="Ye R."/>
            <person name="Li L."/>
            <person name="Wei W."/>
            <person name="Wang X."/>
            <person name="Wang C."/>
            <person name="Huo Q."/>
            <person name="Li W."/>
            <person name="Guo W."/>
            <person name="Chen H."/>
            <person name="Chen S."/>
            <person name="Zhou L."/>
            <person name="Zhou L."/>
            <person name="Ni X."/>
            <person name="Tian J."/>
            <person name="Zhou Y."/>
            <person name="Sheng Y."/>
            <person name="Liu T."/>
            <person name="Pan Y."/>
            <person name="Xia L."/>
            <person name="Li J."/>
            <person name="Zhao F."/>
            <person name="Cao W."/>
        </authorList>
    </citation>
    <scope>NUCLEOTIDE SEQUENCE</scope>
    <source>
        <strain evidence="3">Rsan-2018</strain>
        <tissue evidence="3">Larvae</tissue>
    </source>
</reference>
<reference evidence="3" key="1">
    <citation type="journal article" date="2020" name="Cell">
        <title>Large-Scale Comparative Analyses of Tick Genomes Elucidate Their Genetic Diversity and Vector Capacities.</title>
        <authorList>
            <consortium name="Tick Genome and Microbiome Consortium (TIGMIC)"/>
            <person name="Jia N."/>
            <person name="Wang J."/>
            <person name="Shi W."/>
            <person name="Du L."/>
            <person name="Sun Y."/>
            <person name="Zhan W."/>
            <person name="Jiang J.F."/>
            <person name="Wang Q."/>
            <person name="Zhang B."/>
            <person name="Ji P."/>
            <person name="Bell-Sakyi L."/>
            <person name="Cui X.M."/>
            <person name="Yuan T.T."/>
            <person name="Jiang B.G."/>
            <person name="Yang W.F."/>
            <person name="Lam T.T."/>
            <person name="Chang Q.C."/>
            <person name="Ding S.J."/>
            <person name="Wang X.J."/>
            <person name="Zhu J.G."/>
            <person name="Ruan X.D."/>
            <person name="Zhao L."/>
            <person name="Wei J.T."/>
            <person name="Ye R.Z."/>
            <person name="Que T.C."/>
            <person name="Du C.H."/>
            <person name="Zhou Y.H."/>
            <person name="Cheng J.X."/>
            <person name="Dai P.F."/>
            <person name="Guo W.B."/>
            <person name="Han X.H."/>
            <person name="Huang E.J."/>
            <person name="Li L.F."/>
            <person name="Wei W."/>
            <person name="Gao Y.C."/>
            <person name="Liu J.Z."/>
            <person name="Shao H.Z."/>
            <person name="Wang X."/>
            <person name="Wang C.C."/>
            <person name="Yang T.C."/>
            <person name="Huo Q.B."/>
            <person name="Li W."/>
            <person name="Chen H.Y."/>
            <person name="Chen S.E."/>
            <person name="Zhou L.G."/>
            <person name="Ni X.B."/>
            <person name="Tian J.H."/>
            <person name="Sheng Y."/>
            <person name="Liu T."/>
            <person name="Pan Y.S."/>
            <person name="Xia L.Y."/>
            <person name="Li J."/>
            <person name="Zhao F."/>
            <person name="Cao W.C."/>
        </authorList>
    </citation>
    <scope>NUCLEOTIDE SEQUENCE</scope>
    <source>
        <strain evidence="3">Rsan-2018</strain>
    </source>
</reference>
<accession>A0A9D4TDP3</accession>
<name>A0A9D4TDP3_RHISA</name>
<feature type="region of interest" description="Disordered" evidence="1">
    <location>
        <begin position="43"/>
        <end position="95"/>
    </location>
</feature>
<dbReference type="Proteomes" id="UP000821837">
    <property type="component" value="Unassembled WGS sequence"/>
</dbReference>
<gene>
    <name evidence="3" type="ORF">HPB52_024964</name>
    <name evidence="2" type="ORF">HPB52_025347</name>
</gene>
<evidence type="ECO:0000313" key="3">
    <source>
        <dbReference type="EMBL" id="KAH7986456.1"/>
    </source>
</evidence>
<evidence type="ECO:0000313" key="2">
    <source>
        <dbReference type="EMBL" id="KAH7985861.1"/>
    </source>
</evidence>
<feature type="compositionally biased region" description="Polar residues" evidence="1">
    <location>
        <begin position="80"/>
        <end position="92"/>
    </location>
</feature>
<dbReference type="AlphaFoldDB" id="A0A9D4TDP3"/>
<evidence type="ECO:0000313" key="4">
    <source>
        <dbReference type="Proteomes" id="UP000821837"/>
    </source>
</evidence>
<evidence type="ECO:0000256" key="1">
    <source>
        <dbReference type="SAM" id="MobiDB-lite"/>
    </source>
</evidence>
<comment type="caution">
    <text evidence="3">The sequence shown here is derived from an EMBL/GenBank/DDBJ whole genome shotgun (WGS) entry which is preliminary data.</text>
</comment>
<protein>
    <submittedName>
        <fullName evidence="3">Uncharacterized protein</fullName>
    </submittedName>
</protein>
<proteinExistence type="predicted"/>
<dbReference type="EMBL" id="JABSTV010000433">
    <property type="protein sequence ID" value="KAH7986456.1"/>
    <property type="molecule type" value="Genomic_DNA"/>
</dbReference>
<dbReference type="EMBL" id="JABSTV010000689">
    <property type="protein sequence ID" value="KAH7985861.1"/>
    <property type="molecule type" value="Genomic_DNA"/>
</dbReference>
<organism evidence="3 4">
    <name type="scientific">Rhipicephalus sanguineus</name>
    <name type="common">Brown dog tick</name>
    <name type="synonym">Ixodes sanguineus</name>
    <dbReference type="NCBI Taxonomy" id="34632"/>
    <lineage>
        <taxon>Eukaryota</taxon>
        <taxon>Metazoa</taxon>
        <taxon>Ecdysozoa</taxon>
        <taxon>Arthropoda</taxon>
        <taxon>Chelicerata</taxon>
        <taxon>Arachnida</taxon>
        <taxon>Acari</taxon>
        <taxon>Parasitiformes</taxon>
        <taxon>Ixodida</taxon>
        <taxon>Ixodoidea</taxon>
        <taxon>Ixodidae</taxon>
        <taxon>Rhipicephalinae</taxon>
        <taxon>Rhipicephalus</taxon>
        <taxon>Rhipicephalus</taxon>
    </lineage>
</organism>
<sequence length="213" mass="23454">MAATKITGYDPVTMQWTEIDTKNQDEDVPPTENECLQALMRLRQRRTQANTTKGDASAASLAQAGIPRSGTPGGARAAPQNGSKKTAQQWRPKQTPRLRSEDLIVVLKPRGTLHLKTVFKHGEVGSAVANVGDLAAEDLSVWPTTAVADKLTKEFDLTVEEQNYPFRGHLKINGDCCKGVIRVRDDETSASLKSKLRWREGETLSSENWAPQM</sequence>